<gene>
    <name evidence="3" type="ORF">C2845_PM10G10880</name>
</gene>
<accession>A0A3L6PF22</accession>
<dbReference type="InterPro" id="IPR027417">
    <property type="entry name" value="P-loop_NTPase"/>
</dbReference>
<dbReference type="InterPro" id="IPR044974">
    <property type="entry name" value="Disease_R_plants"/>
</dbReference>
<dbReference type="PANTHER" id="PTHR23155">
    <property type="entry name" value="DISEASE RESISTANCE PROTEIN RP"/>
    <property type="match status" value="1"/>
</dbReference>
<dbReference type="GO" id="GO:0098542">
    <property type="term" value="P:defense response to other organism"/>
    <property type="evidence" value="ECO:0007669"/>
    <property type="project" value="TreeGrafter"/>
</dbReference>
<dbReference type="PRINTS" id="PR00364">
    <property type="entry name" value="DISEASERSIST"/>
</dbReference>
<name>A0A3L6PF22_PANMI</name>
<evidence type="ECO:0000259" key="2">
    <source>
        <dbReference type="Pfam" id="PF00931"/>
    </source>
</evidence>
<dbReference type="InterPro" id="IPR036388">
    <property type="entry name" value="WH-like_DNA-bd_sf"/>
</dbReference>
<keyword evidence="1" id="KW-0611">Plant defense</keyword>
<dbReference type="PANTHER" id="PTHR23155:SF963">
    <property type="entry name" value="OS06G0287000 PROTEIN"/>
    <property type="match status" value="1"/>
</dbReference>
<dbReference type="InterPro" id="IPR002182">
    <property type="entry name" value="NB-ARC"/>
</dbReference>
<evidence type="ECO:0000313" key="3">
    <source>
        <dbReference type="EMBL" id="RLM56172.1"/>
    </source>
</evidence>
<dbReference type="GO" id="GO:0043531">
    <property type="term" value="F:ADP binding"/>
    <property type="evidence" value="ECO:0007669"/>
    <property type="project" value="InterPro"/>
</dbReference>
<protein>
    <submittedName>
        <fullName evidence="3">Disease resistance protein RPP13</fullName>
    </submittedName>
</protein>
<comment type="caution">
    <text evidence="3">The sequence shown here is derived from an EMBL/GenBank/DDBJ whole genome shotgun (WGS) entry which is preliminary data.</text>
</comment>
<dbReference type="FunFam" id="3.40.50.300:FF:001091">
    <property type="entry name" value="Probable disease resistance protein At1g61300"/>
    <property type="match status" value="1"/>
</dbReference>
<dbReference type="Pfam" id="PF00931">
    <property type="entry name" value="NB-ARC"/>
    <property type="match status" value="1"/>
</dbReference>
<dbReference type="SUPFAM" id="SSF52540">
    <property type="entry name" value="P-loop containing nucleoside triphosphate hydrolases"/>
    <property type="match status" value="1"/>
</dbReference>
<sequence length="314" mass="35982">MDASNAICEMDSYMEDIRNHSANNSDEAELVGFATPKRELLDKINANVDNGHAPVIWVVGMGGLGKTTLVRKTYENKEDVAKYFSCCAWITVSQSFLKTEMLKDMIRQLLGNEALKECLKEPEGKTVQVADLASYLRKGLDQKRYFIVLDDLWNIHDWKWISTIAFPSDNNKGSRIIVTTRENGVAEACTTKTYIYSLKPLEEECAVDLLLRKIGKSKEDMENDEKLKTTVIQLVKKCLFTTGYTHNRAIFATTDISEWKILFKQLPSELESNPNLEAVRRMVTLSYSHLPSYLKPYFLYLSIFPEDFEIKKRC</sequence>
<dbReference type="Proteomes" id="UP000275267">
    <property type="component" value="Unassembled WGS sequence"/>
</dbReference>
<dbReference type="EMBL" id="PQIB02000018">
    <property type="protein sequence ID" value="RLM56172.1"/>
    <property type="molecule type" value="Genomic_DNA"/>
</dbReference>
<keyword evidence="4" id="KW-1185">Reference proteome</keyword>
<dbReference type="Gene3D" id="3.40.50.300">
    <property type="entry name" value="P-loop containing nucleotide triphosphate hydrolases"/>
    <property type="match status" value="1"/>
</dbReference>
<evidence type="ECO:0000313" key="4">
    <source>
        <dbReference type="Proteomes" id="UP000275267"/>
    </source>
</evidence>
<dbReference type="AlphaFoldDB" id="A0A3L6PF22"/>
<proteinExistence type="predicted"/>
<reference evidence="4" key="1">
    <citation type="journal article" date="2019" name="Nat. Commun.">
        <title>The genome of broomcorn millet.</title>
        <authorList>
            <person name="Zou C."/>
            <person name="Miki D."/>
            <person name="Li D."/>
            <person name="Tang Q."/>
            <person name="Xiao L."/>
            <person name="Rajput S."/>
            <person name="Deng P."/>
            <person name="Jia W."/>
            <person name="Huang R."/>
            <person name="Zhang M."/>
            <person name="Sun Y."/>
            <person name="Hu J."/>
            <person name="Fu X."/>
            <person name="Schnable P.S."/>
            <person name="Li F."/>
            <person name="Zhang H."/>
            <person name="Feng B."/>
            <person name="Zhu X."/>
            <person name="Liu R."/>
            <person name="Schnable J.C."/>
            <person name="Zhu J.-K."/>
            <person name="Zhang H."/>
        </authorList>
    </citation>
    <scope>NUCLEOTIDE SEQUENCE [LARGE SCALE GENOMIC DNA]</scope>
</reference>
<evidence type="ECO:0000256" key="1">
    <source>
        <dbReference type="ARBA" id="ARBA00022821"/>
    </source>
</evidence>
<organism evidence="3 4">
    <name type="scientific">Panicum miliaceum</name>
    <name type="common">Proso millet</name>
    <name type="synonym">Broomcorn millet</name>
    <dbReference type="NCBI Taxonomy" id="4540"/>
    <lineage>
        <taxon>Eukaryota</taxon>
        <taxon>Viridiplantae</taxon>
        <taxon>Streptophyta</taxon>
        <taxon>Embryophyta</taxon>
        <taxon>Tracheophyta</taxon>
        <taxon>Spermatophyta</taxon>
        <taxon>Magnoliopsida</taxon>
        <taxon>Liliopsida</taxon>
        <taxon>Poales</taxon>
        <taxon>Poaceae</taxon>
        <taxon>PACMAD clade</taxon>
        <taxon>Panicoideae</taxon>
        <taxon>Panicodae</taxon>
        <taxon>Paniceae</taxon>
        <taxon>Panicinae</taxon>
        <taxon>Panicum</taxon>
        <taxon>Panicum sect. Panicum</taxon>
    </lineage>
</organism>
<dbReference type="OrthoDB" id="693806at2759"/>
<feature type="domain" description="NB-ARC" evidence="2">
    <location>
        <begin position="41"/>
        <end position="217"/>
    </location>
</feature>
<dbReference type="Gene3D" id="1.10.10.10">
    <property type="entry name" value="Winged helix-like DNA-binding domain superfamily/Winged helix DNA-binding domain"/>
    <property type="match status" value="1"/>
</dbReference>
<dbReference type="STRING" id="4540.A0A3L6PF22"/>